<evidence type="ECO:0000256" key="1">
    <source>
        <dbReference type="ARBA" id="ARBA00007381"/>
    </source>
</evidence>
<comment type="similarity">
    <text evidence="1">Belongs to the heat shock protein 70 family.</text>
</comment>
<evidence type="ECO:0000313" key="7">
    <source>
        <dbReference type="Proteomes" id="UP001597453"/>
    </source>
</evidence>
<dbReference type="PROSITE" id="PS00329">
    <property type="entry name" value="HSP70_2"/>
    <property type="match status" value="1"/>
</dbReference>
<dbReference type="Gene3D" id="3.30.420.40">
    <property type="match status" value="2"/>
</dbReference>
<comment type="caution">
    <text evidence="6">The sequence shown here is derived from an EMBL/GenBank/DDBJ whole genome shotgun (WGS) entry which is preliminary data.</text>
</comment>
<sequence>MIAVADRGNYPVLGVTDPLGDSHEHIPTAIALDGDEFVCGHDALERQHDGLTLVRSFKRLLALPTVTADTPVRFGPIQRPLNEVLVAFATHVAEQIRNSPFWGGECNNEPIEAVIGVPANAHSAQRLLTLDAFTRADIEVIALVNEPSAAAFEYTHRHPRGINSKRTSVLVYDLGGGTFDASLVRIDGTDHEVIRSLGISKLGGDDFDAVLADLALAHAGRTDDVFGDRARGRLLDEARTAKERLAPQSRRMVLEIGDDDVVVPVDEFYEASAPLVARSMEAMLPLIGERVDTGLVDTDIAGIYLVGGASGLPLVPRLLRERFGRRVHRSPYPAASTAIGLAIAASPESGYRLRDRLARGIGVFRERQGGAGVTFDALVAPDALPDADGSVVARREYRAAHNVGWFRFVEYSAVDARGEATGDISPLTTVAVPFAAHLRDGRDLNAVPVERTDQGPRVIETVRVDANGIASVRIELPDDGLVVERAVDRVA</sequence>
<dbReference type="InterPro" id="IPR013126">
    <property type="entry name" value="Hsp_70_fam"/>
</dbReference>
<keyword evidence="4" id="KW-0346">Stress response</keyword>
<keyword evidence="5" id="KW-0143">Chaperone</keyword>
<evidence type="ECO:0000313" key="6">
    <source>
        <dbReference type="EMBL" id="MFD2675445.1"/>
    </source>
</evidence>
<protein>
    <submittedName>
        <fullName evidence="6">Hsp70 family protein</fullName>
    </submittedName>
</protein>
<evidence type="ECO:0000256" key="2">
    <source>
        <dbReference type="ARBA" id="ARBA00022741"/>
    </source>
</evidence>
<evidence type="ECO:0000256" key="4">
    <source>
        <dbReference type="ARBA" id="ARBA00023016"/>
    </source>
</evidence>
<proteinExistence type="inferred from homology"/>
<dbReference type="Pfam" id="PF00012">
    <property type="entry name" value="HSP70"/>
    <property type="match status" value="1"/>
</dbReference>
<dbReference type="RefSeq" id="WP_370664374.1">
    <property type="nucleotide sequence ID" value="NZ_JBHUNF010000009.1"/>
</dbReference>
<keyword evidence="3" id="KW-0067">ATP-binding</keyword>
<accession>A0ABW5RK46</accession>
<gene>
    <name evidence="6" type="ORF">ACFSUQ_09095</name>
</gene>
<name>A0ABW5RK46_9MICO</name>
<keyword evidence="7" id="KW-1185">Reference proteome</keyword>
<organism evidence="6 7">
    <name type="scientific">Gulosibacter bifidus</name>
    <dbReference type="NCBI Taxonomy" id="272239"/>
    <lineage>
        <taxon>Bacteria</taxon>
        <taxon>Bacillati</taxon>
        <taxon>Actinomycetota</taxon>
        <taxon>Actinomycetes</taxon>
        <taxon>Micrococcales</taxon>
        <taxon>Microbacteriaceae</taxon>
        <taxon>Gulosibacter</taxon>
    </lineage>
</organism>
<dbReference type="InterPro" id="IPR018181">
    <property type="entry name" value="Heat_shock_70_CS"/>
</dbReference>
<dbReference type="PANTHER" id="PTHR19375">
    <property type="entry name" value="HEAT SHOCK PROTEIN 70KDA"/>
    <property type="match status" value="1"/>
</dbReference>
<dbReference type="EMBL" id="JBHUNF010000009">
    <property type="protein sequence ID" value="MFD2675445.1"/>
    <property type="molecule type" value="Genomic_DNA"/>
</dbReference>
<evidence type="ECO:0000256" key="5">
    <source>
        <dbReference type="ARBA" id="ARBA00023186"/>
    </source>
</evidence>
<dbReference type="PRINTS" id="PR00301">
    <property type="entry name" value="HEATSHOCK70"/>
</dbReference>
<dbReference type="Gene3D" id="3.90.640.10">
    <property type="entry name" value="Actin, Chain A, domain 4"/>
    <property type="match status" value="1"/>
</dbReference>
<keyword evidence="2" id="KW-0547">Nucleotide-binding</keyword>
<dbReference type="InterPro" id="IPR043129">
    <property type="entry name" value="ATPase_NBD"/>
</dbReference>
<evidence type="ECO:0000256" key="3">
    <source>
        <dbReference type="ARBA" id="ARBA00022840"/>
    </source>
</evidence>
<reference evidence="7" key="1">
    <citation type="journal article" date="2019" name="Int. J. Syst. Evol. Microbiol.">
        <title>The Global Catalogue of Microorganisms (GCM) 10K type strain sequencing project: providing services to taxonomists for standard genome sequencing and annotation.</title>
        <authorList>
            <consortium name="The Broad Institute Genomics Platform"/>
            <consortium name="The Broad Institute Genome Sequencing Center for Infectious Disease"/>
            <person name="Wu L."/>
            <person name="Ma J."/>
        </authorList>
    </citation>
    <scope>NUCLEOTIDE SEQUENCE [LARGE SCALE GENOMIC DNA]</scope>
    <source>
        <strain evidence="7">TISTR 1511</strain>
    </source>
</reference>
<dbReference type="SUPFAM" id="SSF53067">
    <property type="entry name" value="Actin-like ATPase domain"/>
    <property type="match status" value="2"/>
</dbReference>
<dbReference type="Proteomes" id="UP001597453">
    <property type="component" value="Unassembled WGS sequence"/>
</dbReference>
<dbReference type="PROSITE" id="PS01036">
    <property type="entry name" value="HSP70_3"/>
    <property type="match status" value="1"/>
</dbReference>